<reference evidence="2" key="1">
    <citation type="journal article" date="2021" name="IMA Fungus">
        <title>Genomic characterization of three marine fungi, including Emericellopsis atlantica sp. nov. with signatures of a generalist lifestyle and marine biomass degradation.</title>
        <authorList>
            <person name="Hagestad O.C."/>
            <person name="Hou L."/>
            <person name="Andersen J.H."/>
            <person name="Hansen E.H."/>
            <person name="Altermark B."/>
            <person name="Li C."/>
            <person name="Kuhnert E."/>
            <person name="Cox R.J."/>
            <person name="Crous P.W."/>
            <person name="Spatafora J.W."/>
            <person name="Lail K."/>
            <person name="Amirebrahimi M."/>
            <person name="Lipzen A."/>
            <person name="Pangilinan J."/>
            <person name="Andreopoulos W."/>
            <person name="Hayes R.D."/>
            <person name="Ng V."/>
            <person name="Grigoriev I.V."/>
            <person name="Jackson S.A."/>
            <person name="Sutton T.D.S."/>
            <person name="Dobson A.D.W."/>
            <person name="Rama T."/>
        </authorList>
    </citation>
    <scope>NUCLEOTIDE SEQUENCE</scope>
    <source>
        <strain evidence="2">TRa018bII</strain>
    </source>
</reference>
<dbReference type="PANTHER" id="PTHR39599:SF1">
    <property type="entry name" value="GPI-ANCHORED PROTEIN (EUROFUNG)"/>
    <property type="match status" value="1"/>
</dbReference>
<feature type="chain" id="PRO_5040192113" evidence="1">
    <location>
        <begin position="20"/>
        <end position="301"/>
    </location>
</feature>
<dbReference type="AlphaFoldDB" id="A0A9P8C367"/>
<protein>
    <submittedName>
        <fullName evidence="2">Uncharacterized protein</fullName>
    </submittedName>
</protein>
<dbReference type="EMBL" id="MU251562">
    <property type="protein sequence ID" value="KAG9232169.1"/>
    <property type="molecule type" value="Genomic_DNA"/>
</dbReference>
<comment type="caution">
    <text evidence="2">The sequence shown here is derived from an EMBL/GenBank/DDBJ whole genome shotgun (WGS) entry which is preliminary data.</text>
</comment>
<keyword evidence="3" id="KW-1185">Reference proteome</keyword>
<keyword evidence="1" id="KW-0732">Signal</keyword>
<feature type="signal peptide" evidence="1">
    <location>
        <begin position="1"/>
        <end position="19"/>
    </location>
</feature>
<evidence type="ECO:0000313" key="2">
    <source>
        <dbReference type="EMBL" id="KAG9232169.1"/>
    </source>
</evidence>
<evidence type="ECO:0000256" key="1">
    <source>
        <dbReference type="SAM" id="SignalP"/>
    </source>
</evidence>
<dbReference type="PANTHER" id="PTHR39599">
    <property type="entry name" value="GPI-ANCHORED PROTEIN (EUROFUNG)-RELATED-RELATED"/>
    <property type="match status" value="1"/>
</dbReference>
<gene>
    <name evidence="2" type="ORF">BJ875DRAFT_515212</name>
</gene>
<dbReference type="Proteomes" id="UP000824998">
    <property type="component" value="Unassembled WGS sequence"/>
</dbReference>
<sequence length="301" mass="29439">MRTTNILATTFLLLPSISALQIPPPIFADFYEPEGISNDTSSTSANENASGHELRRRDGNCPVDFNSCSTLDADYGGACCTSGSTCTMDHAKNIACCPLGAVCTGTITAGSATATTGAVGGGGGVVIGGSTTATTSGAVATSPTTATGTSAATITASPSLVPNAYFPFPIIASSYENSAACVQAYSACQSNYALCQTYLQGGQAGSYGVTVNAPQGGVTVPATAQNLGAAQATSVCGGLSASACHGLQASDCGQYGTATGGGSFLVGEGTANGGQGMRARATMGCLGMMAGVGWGVMGGMV</sequence>
<evidence type="ECO:0000313" key="3">
    <source>
        <dbReference type="Proteomes" id="UP000824998"/>
    </source>
</evidence>
<organism evidence="2 3">
    <name type="scientific">Amylocarpus encephaloides</name>
    <dbReference type="NCBI Taxonomy" id="45428"/>
    <lineage>
        <taxon>Eukaryota</taxon>
        <taxon>Fungi</taxon>
        <taxon>Dikarya</taxon>
        <taxon>Ascomycota</taxon>
        <taxon>Pezizomycotina</taxon>
        <taxon>Leotiomycetes</taxon>
        <taxon>Helotiales</taxon>
        <taxon>Helotiales incertae sedis</taxon>
        <taxon>Amylocarpus</taxon>
    </lineage>
</organism>
<dbReference type="OrthoDB" id="5410926at2759"/>
<accession>A0A9P8C367</accession>
<proteinExistence type="predicted"/>
<name>A0A9P8C367_9HELO</name>